<dbReference type="OrthoDB" id="9798407at2"/>
<dbReference type="InterPro" id="IPR050312">
    <property type="entry name" value="IolE/XylAMocC-like"/>
</dbReference>
<comment type="caution">
    <text evidence="2">The sequence shown here is derived from an EMBL/GenBank/DDBJ whole genome shotgun (WGS) entry which is preliminary data.</text>
</comment>
<dbReference type="InterPro" id="IPR036237">
    <property type="entry name" value="Xyl_isomerase-like_sf"/>
</dbReference>
<gene>
    <name evidence="2" type="ORF">AXK12_02875</name>
</gene>
<dbReference type="EMBL" id="LSZP01000020">
    <property type="protein sequence ID" value="KXU36715.1"/>
    <property type="molecule type" value="Genomic_DNA"/>
</dbReference>
<name>A0A139SQ29_9BACT</name>
<feature type="domain" description="Xylose isomerase-like TIM barrel" evidence="1">
    <location>
        <begin position="21"/>
        <end position="222"/>
    </location>
</feature>
<dbReference type="Gene3D" id="3.20.20.150">
    <property type="entry name" value="Divalent-metal-dependent TIM barrel enzymes"/>
    <property type="match status" value="1"/>
</dbReference>
<sequence>MLLSMQLFSAHKFKNYAEFIAVLAKMGYDAVEGYGANFEDVKSTRAALDKAGIRMPTLHMGLPLLEEDFDKGVGICRELGVETIYIPGIAETDKMTDVAAWTAFAQRLGEVGKRVQDAGLNYGWHNHWDEMKVLEDGRRIIEVLLDSAPNIEWQSDITWVAEGGADPLELTGRYSNRVTALHFRELAQSPTGPGALGRLLAWDAYFAPARNSKIKTIVVEHEAQPTVESLYAFSKEIADTYKTLKK</sequence>
<dbReference type="PANTHER" id="PTHR12110:SF41">
    <property type="entry name" value="INOSOSE DEHYDRATASE"/>
    <property type="match status" value="1"/>
</dbReference>
<keyword evidence="3" id="KW-1185">Reference proteome</keyword>
<evidence type="ECO:0000313" key="3">
    <source>
        <dbReference type="Proteomes" id="UP000071392"/>
    </source>
</evidence>
<evidence type="ECO:0000259" key="1">
    <source>
        <dbReference type="Pfam" id="PF01261"/>
    </source>
</evidence>
<dbReference type="Proteomes" id="UP000071392">
    <property type="component" value="Unassembled WGS sequence"/>
</dbReference>
<proteinExistence type="predicted"/>
<dbReference type="SUPFAM" id="SSF51658">
    <property type="entry name" value="Xylose isomerase-like"/>
    <property type="match status" value="1"/>
</dbReference>
<dbReference type="InterPro" id="IPR013022">
    <property type="entry name" value="Xyl_isomerase-like_TIM-brl"/>
</dbReference>
<dbReference type="PANTHER" id="PTHR12110">
    <property type="entry name" value="HYDROXYPYRUVATE ISOMERASE"/>
    <property type="match status" value="1"/>
</dbReference>
<dbReference type="STRING" id="1548208.AXK12_02875"/>
<dbReference type="AlphaFoldDB" id="A0A139SQ29"/>
<evidence type="ECO:0000313" key="2">
    <source>
        <dbReference type="EMBL" id="KXU36715.1"/>
    </source>
</evidence>
<protein>
    <recommendedName>
        <fullName evidence="1">Xylose isomerase-like TIM barrel domain-containing protein</fullName>
    </recommendedName>
</protein>
<organism evidence="2 3">
    <name type="scientific">Cephaloticoccus capnophilus</name>
    <dbReference type="NCBI Taxonomy" id="1548208"/>
    <lineage>
        <taxon>Bacteria</taxon>
        <taxon>Pseudomonadati</taxon>
        <taxon>Verrucomicrobiota</taxon>
        <taxon>Opitutia</taxon>
        <taxon>Opitutales</taxon>
        <taxon>Opitutaceae</taxon>
        <taxon>Cephaloticoccus</taxon>
    </lineage>
</organism>
<accession>A0A139SQ29</accession>
<dbReference type="Pfam" id="PF01261">
    <property type="entry name" value="AP_endonuc_2"/>
    <property type="match status" value="1"/>
</dbReference>
<reference evidence="2 3" key="1">
    <citation type="submission" date="2016-02" db="EMBL/GenBank/DDBJ databases">
        <authorList>
            <person name="Wen L."/>
            <person name="He K."/>
            <person name="Yang H."/>
        </authorList>
    </citation>
    <scope>NUCLEOTIDE SEQUENCE [LARGE SCALE GENOMIC DNA]</scope>
    <source>
        <strain evidence="2 3">CV41</strain>
    </source>
</reference>